<name>A0ABT4LLJ3_9PROT</name>
<organism evidence="2 3">
    <name type="scientific">Kiloniella laminariae</name>
    <dbReference type="NCBI Taxonomy" id="454162"/>
    <lineage>
        <taxon>Bacteria</taxon>
        <taxon>Pseudomonadati</taxon>
        <taxon>Pseudomonadota</taxon>
        <taxon>Alphaproteobacteria</taxon>
        <taxon>Rhodospirillales</taxon>
        <taxon>Kiloniellaceae</taxon>
        <taxon>Kiloniella</taxon>
    </lineage>
</organism>
<evidence type="ECO:0000313" key="2">
    <source>
        <dbReference type="EMBL" id="MCZ4281973.1"/>
    </source>
</evidence>
<evidence type="ECO:0000313" key="3">
    <source>
        <dbReference type="Proteomes" id="UP001069802"/>
    </source>
</evidence>
<dbReference type="PANTHER" id="PTHR31527:SF0">
    <property type="entry name" value="RE64534P"/>
    <property type="match status" value="1"/>
</dbReference>
<dbReference type="PANTHER" id="PTHR31527">
    <property type="entry name" value="RE64534P"/>
    <property type="match status" value="1"/>
</dbReference>
<sequence>MKIIHDHPAPKDAEARKAVAPVICYPNTTLPAFDPAFFDRAREGMELVAETYIPPRDARCFEVPAGHFVRIVSIEGPQVGDLNFWNRHDLTERFFSGKTRALHGTHISTGDRLWSTLPHLRPLATVTRDTLDWYGFDEFGGAVHDVIGTRCDPYTHAVLQGKDYHYCCHSNLTRALAAHCSLPMDEAELLVHDVLNVFMCTGFTKDTHQYFMKASPVRPGDYLEFFAETDLLGGMSACPGGDCGSSHSGDAATCYPMKVEVFRPLDGRLEGWTPSKPSPYSGGHGAG</sequence>
<reference evidence="2" key="1">
    <citation type="submission" date="2022-12" db="EMBL/GenBank/DDBJ databases">
        <title>Bacterial isolates from different developmental stages of Nematostella vectensis.</title>
        <authorList>
            <person name="Fraune S."/>
        </authorList>
    </citation>
    <scope>NUCLEOTIDE SEQUENCE</scope>
    <source>
        <strain evidence="2">G21630-S1</strain>
    </source>
</reference>
<proteinExistence type="predicted"/>
<gene>
    <name evidence="2" type="ORF">O4H49_14370</name>
</gene>
<protein>
    <submittedName>
        <fullName evidence="2">DUF1989 domain-containing protein</fullName>
    </submittedName>
</protein>
<dbReference type="RefSeq" id="WP_269424134.1">
    <property type="nucleotide sequence ID" value="NZ_JAPWGY010000005.1"/>
</dbReference>
<feature type="domain" description="DUF1989" evidence="1">
    <location>
        <begin position="53"/>
        <end position="232"/>
    </location>
</feature>
<comment type="caution">
    <text evidence="2">The sequence shown here is derived from an EMBL/GenBank/DDBJ whole genome shotgun (WGS) entry which is preliminary data.</text>
</comment>
<dbReference type="Pfam" id="PF09347">
    <property type="entry name" value="DUF1989"/>
    <property type="match status" value="1"/>
</dbReference>
<dbReference type="EMBL" id="JAPWGY010000005">
    <property type="protein sequence ID" value="MCZ4281973.1"/>
    <property type="molecule type" value="Genomic_DNA"/>
</dbReference>
<keyword evidence="3" id="KW-1185">Reference proteome</keyword>
<dbReference type="InterPro" id="IPR018959">
    <property type="entry name" value="DUF1989"/>
</dbReference>
<dbReference type="Proteomes" id="UP001069802">
    <property type="component" value="Unassembled WGS sequence"/>
</dbReference>
<evidence type="ECO:0000259" key="1">
    <source>
        <dbReference type="Pfam" id="PF09347"/>
    </source>
</evidence>
<accession>A0ABT4LLJ3</accession>